<dbReference type="EMBL" id="JAAKFY010000026">
    <property type="protein sequence ID" value="KAF3833502.1"/>
    <property type="molecule type" value="Genomic_DNA"/>
</dbReference>
<accession>A0A7J5X947</accession>
<comment type="caution">
    <text evidence="1">The sequence shown here is derived from an EMBL/GenBank/DDBJ whole genome shotgun (WGS) entry which is preliminary data.</text>
</comment>
<protein>
    <submittedName>
        <fullName evidence="1">Uncharacterized protein</fullName>
    </submittedName>
</protein>
<organism evidence="1 2">
    <name type="scientific">Dissostichus mawsoni</name>
    <name type="common">Antarctic cod</name>
    <dbReference type="NCBI Taxonomy" id="36200"/>
    <lineage>
        <taxon>Eukaryota</taxon>
        <taxon>Metazoa</taxon>
        <taxon>Chordata</taxon>
        <taxon>Craniata</taxon>
        <taxon>Vertebrata</taxon>
        <taxon>Euteleostomi</taxon>
        <taxon>Actinopterygii</taxon>
        <taxon>Neopterygii</taxon>
        <taxon>Teleostei</taxon>
        <taxon>Neoteleostei</taxon>
        <taxon>Acanthomorphata</taxon>
        <taxon>Eupercaria</taxon>
        <taxon>Perciformes</taxon>
        <taxon>Notothenioidei</taxon>
        <taxon>Nototheniidae</taxon>
        <taxon>Dissostichus</taxon>
    </lineage>
</organism>
<feature type="non-terminal residue" evidence="1">
    <location>
        <position position="1"/>
    </location>
</feature>
<dbReference type="AlphaFoldDB" id="A0A7J5X947"/>
<evidence type="ECO:0000313" key="2">
    <source>
        <dbReference type="Proteomes" id="UP000518266"/>
    </source>
</evidence>
<gene>
    <name evidence="1" type="ORF">F7725_024706</name>
</gene>
<name>A0A7J5X947_DISMA</name>
<dbReference type="Proteomes" id="UP000518266">
    <property type="component" value="Unassembled WGS sequence"/>
</dbReference>
<reference evidence="1 2" key="1">
    <citation type="submission" date="2020-03" db="EMBL/GenBank/DDBJ databases">
        <title>Dissostichus mawsoni Genome sequencing and assembly.</title>
        <authorList>
            <person name="Park H."/>
        </authorList>
    </citation>
    <scope>NUCLEOTIDE SEQUENCE [LARGE SCALE GENOMIC DNA]</scope>
    <source>
        <strain evidence="1">DM0001</strain>
        <tissue evidence="1">Muscle</tissue>
    </source>
</reference>
<proteinExistence type="predicted"/>
<evidence type="ECO:0000313" key="1">
    <source>
        <dbReference type="EMBL" id="KAF3833502.1"/>
    </source>
</evidence>
<sequence length="73" mass="8349">MFFWCFKDHKTYVCLCPAEGSTDPPGGEFRDFLCFSSALSVLFDDITFHPLRRSSSQTFPPQISFIRNTQCSS</sequence>
<keyword evidence="2" id="KW-1185">Reference proteome</keyword>